<evidence type="ECO:0000313" key="3">
    <source>
        <dbReference type="Proteomes" id="UP001306668"/>
    </source>
</evidence>
<comment type="caution">
    <text evidence="2">The sequence shown here is derived from an EMBL/GenBank/DDBJ whole genome shotgun (WGS) entry which is preliminary data.</text>
</comment>
<protein>
    <submittedName>
        <fullName evidence="2">Uncharacterized protein</fullName>
    </submittedName>
</protein>
<feature type="region of interest" description="Disordered" evidence="1">
    <location>
        <begin position="62"/>
        <end position="83"/>
    </location>
</feature>
<name>A0ABQ6QE20_9GAMM</name>
<gene>
    <name evidence="2" type="ORF">STENOSP10_26700</name>
</gene>
<evidence type="ECO:0000313" key="2">
    <source>
        <dbReference type="EMBL" id="GMR28450.1"/>
    </source>
</evidence>
<proteinExistence type="predicted"/>
<organism evidence="2 3">
    <name type="scientific">Stenotrophomonas sepilia</name>
    <dbReference type="NCBI Taxonomy" id="2860290"/>
    <lineage>
        <taxon>Bacteria</taxon>
        <taxon>Pseudomonadati</taxon>
        <taxon>Pseudomonadota</taxon>
        <taxon>Gammaproteobacteria</taxon>
        <taxon>Lysobacterales</taxon>
        <taxon>Lysobacteraceae</taxon>
        <taxon>Stenotrophomonas</taxon>
        <taxon>Stenotrophomonas maltophilia group</taxon>
    </lineage>
</organism>
<reference evidence="3" key="1">
    <citation type="submission" date="2023-07" db="EMBL/GenBank/DDBJ databases">
        <title>Genome sequence of Stenotrophomonas sp. Alg010 isolated from Sargassum waste.</title>
        <authorList>
            <person name="Mohapatra"/>
            <person name="B.R."/>
        </authorList>
    </citation>
    <scope>NUCLEOTIDE SEQUENCE [LARGE SCALE GENOMIC DNA]</scope>
    <source>
        <strain evidence="3">Alg010</strain>
    </source>
</reference>
<keyword evidence="3" id="KW-1185">Reference proteome</keyword>
<dbReference type="EMBL" id="BTRJ01000028">
    <property type="protein sequence ID" value="GMR28450.1"/>
    <property type="molecule type" value="Genomic_DNA"/>
</dbReference>
<dbReference type="Proteomes" id="UP001306668">
    <property type="component" value="Unassembled WGS sequence"/>
</dbReference>
<sequence length="83" mass="8940">MLHDCRMAYLPFADEAAGVGMDLEVSLERALRAGAELRFGPFDAGNWRVAESTLGCCWPSRPSSAEHGLGSTRSRRVSAAASR</sequence>
<evidence type="ECO:0000256" key="1">
    <source>
        <dbReference type="SAM" id="MobiDB-lite"/>
    </source>
</evidence>
<accession>A0ABQ6QE20</accession>